<dbReference type="PANTHER" id="PTHR20875:SF0">
    <property type="entry name" value="GH12158P"/>
    <property type="match status" value="1"/>
</dbReference>
<reference evidence="7" key="2">
    <citation type="submission" date="2012-11" db="EMBL/GenBank/DDBJ databases">
        <authorList>
            <person name="Kuo A."/>
            <person name="Curtis B.A."/>
            <person name="Tanifuji G."/>
            <person name="Burki F."/>
            <person name="Gruber A."/>
            <person name="Irimia M."/>
            <person name="Maruyama S."/>
            <person name="Arias M.C."/>
            <person name="Ball S.G."/>
            <person name="Gile G.H."/>
            <person name="Hirakawa Y."/>
            <person name="Hopkins J.F."/>
            <person name="Rensing S.A."/>
            <person name="Schmutz J."/>
            <person name="Symeonidi A."/>
            <person name="Elias M."/>
            <person name="Eveleigh R.J."/>
            <person name="Herman E.K."/>
            <person name="Klute M.J."/>
            <person name="Nakayama T."/>
            <person name="Obornik M."/>
            <person name="Reyes-Prieto A."/>
            <person name="Armbrust E.V."/>
            <person name="Aves S.J."/>
            <person name="Beiko R.G."/>
            <person name="Coutinho P."/>
            <person name="Dacks J.B."/>
            <person name="Durnford D.G."/>
            <person name="Fast N.M."/>
            <person name="Green B.R."/>
            <person name="Grisdale C."/>
            <person name="Hempe F."/>
            <person name="Henrissat B."/>
            <person name="Hoppner M.P."/>
            <person name="Ishida K.-I."/>
            <person name="Kim E."/>
            <person name="Koreny L."/>
            <person name="Kroth P.G."/>
            <person name="Liu Y."/>
            <person name="Malik S.-B."/>
            <person name="Maier U.G."/>
            <person name="McRose D."/>
            <person name="Mock T."/>
            <person name="Neilson J.A."/>
            <person name="Onodera N.T."/>
            <person name="Poole A.M."/>
            <person name="Pritham E.J."/>
            <person name="Richards T.A."/>
            <person name="Rocap G."/>
            <person name="Roy S.W."/>
            <person name="Sarai C."/>
            <person name="Schaack S."/>
            <person name="Shirato S."/>
            <person name="Slamovits C.H."/>
            <person name="Spencer D.F."/>
            <person name="Suzuki S."/>
            <person name="Worden A.Z."/>
            <person name="Zauner S."/>
            <person name="Barry K."/>
            <person name="Bell C."/>
            <person name="Bharti A.K."/>
            <person name="Crow J.A."/>
            <person name="Grimwood J."/>
            <person name="Kramer R."/>
            <person name="Lindquist E."/>
            <person name="Lucas S."/>
            <person name="Salamov A."/>
            <person name="McFadden G.I."/>
            <person name="Lane C.E."/>
            <person name="Keeling P.J."/>
            <person name="Gray M.W."/>
            <person name="Grigoriev I.V."/>
            <person name="Archibald J.M."/>
        </authorList>
    </citation>
    <scope>NUCLEOTIDE SEQUENCE</scope>
    <source>
        <strain evidence="7">CCMP2712</strain>
    </source>
</reference>
<dbReference type="PANTHER" id="PTHR20875">
    <property type="entry name" value="EF-HAND CALCIUM-BINDING DOMAIN-CONTAINING PROTEIN 6-RELATED"/>
    <property type="match status" value="1"/>
</dbReference>
<dbReference type="GO" id="GO:0005509">
    <property type="term" value="F:calcium ion binding"/>
    <property type="evidence" value="ECO:0007669"/>
    <property type="project" value="InterPro"/>
</dbReference>
<dbReference type="SUPFAM" id="SSF47473">
    <property type="entry name" value="EF-hand"/>
    <property type="match status" value="2"/>
</dbReference>
<keyword evidence="1" id="KW-0106">Calcium</keyword>
<dbReference type="PaxDb" id="55529-EKX47343"/>
<dbReference type="PROSITE" id="PS00018">
    <property type="entry name" value="EF_HAND_1"/>
    <property type="match status" value="2"/>
</dbReference>
<dbReference type="Gene3D" id="1.10.238.10">
    <property type="entry name" value="EF-hand"/>
    <property type="match status" value="3"/>
</dbReference>
<dbReference type="InterPro" id="IPR052603">
    <property type="entry name" value="EFCB6"/>
</dbReference>
<dbReference type="Pfam" id="PF13499">
    <property type="entry name" value="EF-hand_7"/>
    <property type="match status" value="1"/>
</dbReference>
<gene>
    <name evidence="5" type="ORF">GUITHDRAFT_106791</name>
</gene>
<feature type="domain" description="EF-hand" evidence="4">
    <location>
        <begin position="407"/>
        <end position="442"/>
    </location>
</feature>
<feature type="compositionally biased region" description="Low complexity" evidence="3">
    <location>
        <begin position="491"/>
        <end position="512"/>
    </location>
</feature>
<feature type="compositionally biased region" description="Pro residues" evidence="3">
    <location>
        <begin position="572"/>
        <end position="581"/>
    </location>
</feature>
<dbReference type="InterPro" id="IPR018247">
    <property type="entry name" value="EF_Hand_1_Ca_BS"/>
</dbReference>
<dbReference type="InterPro" id="IPR002048">
    <property type="entry name" value="EF_hand_dom"/>
</dbReference>
<evidence type="ECO:0000259" key="4">
    <source>
        <dbReference type="PROSITE" id="PS50222"/>
    </source>
</evidence>
<evidence type="ECO:0000313" key="5">
    <source>
        <dbReference type="EMBL" id="EKX47343.1"/>
    </source>
</evidence>
<evidence type="ECO:0000313" key="6">
    <source>
        <dbReference type="EnsemblProtists" id="EKX47343"/>
    </source>
</evidence>
<dbReference type="InterPro" id="IPR011992">
    <property type="entry name" value="EF-hand-dom_pair"/>
</dbReference>
<dbReference type="CDD" id="cd00051">
    <property type="entry name" value="EFh"/>
    <property type="match status" value="1"/>
</dbReference>
<dbReference type="Pfam" id="PF13202">
    <property type="entry name" value="EF-hand_5"/>
    <property type="match status" value="1"/>
</dbReference>
<dbReference type="SMART" id="SM00054">
    <property type="entry name" value="EFh"/>
    <property type="match status" value="2"/>
</dbReference>
<reference evidence="5 7" key="1">
    <citation type="journal article" date="2012" name="Nature">
        <title>Algal genomes reveal evolutionary mosaicism and the fate of nucleomorphs.</title>
        <authorList>
            <consortium name="DOE Joint Genome Institute"/>
            <person name="Curtis B.A."/>
            <person name="Tanifuji G."/>
            <person name="Burki F."/>
            <person name="Gruber A."/>
            <person name="Irimia M."/>
            <person name="Maruyama S."/>
            <person name="Arias M.C."/>
            <person name="Ball S.G."/>
            <person name="Gile G.H."/>
            <person name="Hirakawa Y."/>
            <person name="Hopkins J.F."/>
            <person name="Kuo A."/>
            <person name="Rensing S.A."/>
            <person name="Schmutz J."/>
            <person name="Symeonidi A."/>
            <person name="Elias M."/>
            <person name="Eveleigh R.J."/>
            <person name="Herman E.K."/>
            <person name="Klute M.J."/>
            <person name="Nakayama T."/>
            <person name="Obornik M."/>
            <person name="Reyes-Prieto A."/>
            <person name="Armbrust E.V."/>
            <person name="Aves S.J."/>
            <person name="Beiko R.G."/>
            <person name="Coutinho P."/>
            <person name="Dacks J.B."/>
            <person name="Durnford D.G."/>
            <person name="Fast N.M."/>
            <person name="Green B.R."/>
            <person name="Grisdale C.J."/>
            <person name="Hempel F."/>
            <person name="Henrissat B."/>
            <person name="Hoppner M.P."/>
            <person name="Ishida K."/>
            <person name="Kim E."/>
            <person name="Koreny L."/>
            <person name="Kroth P.G."/>
            <person name="Liu Y."/>
            <person name="Malik S.B."/>
            <person name="Maier U.G."/>
            <person name="McRose D."/>
            <person name="Mock T."/>
            <person name="Neilson J.A."/>
            <person name="Onodera N.T."/>
            <person name="Poole A.M."/>
            <person name="Pritham E.J."/>
            <person name="Richards T.A."/>
            <person name="Rocap G."/>
            <person name="Roy S.W."/>
            <person name="Sarai C."/>
            <person name="Schaack S."/>
            <person name="Shirato S."/>
            <person name="Slamovits C.H."/>
            <person name="Spencer D.F."/>
            <person name="Suzuki S."/>
            <person name="Worden A.Z."/>
            <person name="Zauner S."/>
            <person name="Barry K."/>
            <person name="Bell C."/>
            <person name="Bharti A.K."/>
            <person name="Crow J.A."/>
            <person name="Grimwood J."/>
            <person name="Kramer R."/>
            <person name="Lindquist E."/>
            <person name="Lucas S."/>
            <person name="Salamov A."/>
            <person name="McFadden G.I."/>
            <person name="Lane C.E."/>
            <person name="Keeling P.J."/>
            <person name="Gray M.W."/>
            <person name="Grigoriev I.V."/>
            <person name="Archibald J.M."/>
        </authorList>
    </citation>
    <scope>NUCLEOTIDE SEQUENCE</scope>
    <source>
        <strain evidence="5 7">CCMP2712</strain>
    </source>
</reference>
<dbReference type="GeneID" id="17303956"/>
<dbReference type="KEGG" id="gtt:GUITHDRAFT_106791"/>
<dbReference type="EnsemblProtists" id="EKX47343">
    <property type="protein sequence ID" value="EKX47343"/>
    <property type="gene ID" value="GUITHDRAFT_106791"/>
</dbReference>
<dbReference type="PROSITE" id="PS50222">
    <property type="entry name" value="EF_HAND_2"/>
    <property type="match status" value="2"/>
</dbReference>
<evidence type="ECO:0000256" key="2">
    <source>
        <dbReference type="SAM" id="Coils"/>
    </source>
</evidence>
<dbReference type="EMBL" id="JH992990">
    <property type="protein sequence ID" value="EKX47343.1"/>
    <property type="molecule type" value="Genomic_DNA"/>
</dbReference>
<dbReference type="OrthoDB" id="444540at2759"/>
<keyword evidence="2" id="KW-0175">Coiled coil</keyword>
<name>L1JFQ5_GUITC</name>
<dbReference type="RefSeq" id="XP_005834323.1">
    <property type="nucleotide sequence ID" value="XM_005834266.1"/>
</dbReference>
<proteinExistence type="predicted"/>
<evidence type="ECO:0000256" key="3">
    <source>
        <dbReference type="SAM" id="MobiDB-lite"/>
    </source>
</evidence>
<dbReference type="Proteomes" id="UP000011087">
    <property type="component" value="Unassembled WGS sequence"/>
</dbReference>
<feature type="domain" description="EF-hand" evidence="4">
    <location>
        <begin position="13"/>
        <end position="48"/>
    </location>
</feature>
<protein>
    <recommendedName>
        <fullName evidence="4">EF-hand domain-containing protein</fullName>
    </recommendedName>
</protein>
<sequence length="581" mass="64776">MSSAGEDIEDLQKNIDKLRSALSSVDRDGDGLLNFKEFRKGLEEIGISLKDDEITKTSRKMPKSIQETAQASHIESGLLPAHMDSRAVCKKRVEHGIAHVDRIRNVDGVLTTAEKEKLTRRMNMEPASVARQLINFEDFPAEEINEKKATPADRIGSMRRAFPQRREDQKNLLHIQENPSTARRSKWSKLDVQLRNAIKANLPELKKAFSADANGKQEKHLKPEEFKETLHRIGVSVGDSDFEKILPKLKIDRGGITLQKLIEVFVDHKGETIEMRDKHKQDRVSYVLMQNDPLLLKKLCQTVVQLDESEFKQAITEVDAILSESDAQAIFRKASVDGKVTREDIESSLKHLSEYFDPEKAQSHLGFGTGSKLRKAQGPSSKFKGSWGTDDPSVQSLYSKIAESGIGNRFRLRQIFRKYDMDRSGSISCSELITALKTHNVPLSKAECSFLEQIADHEGRGLVAYNELISAIETSSRQRAHVGREVSTERSFSASSVHSQSSFRSMRSNASVRSTSSFAGSSRDRGDWVNDKNLQAEARRAARTASSEGQSARGSQGTSSSGVQTRILHFATPPPAFGSQP</sequence>
<keyword evidence="7" id="KW-1185">Reference proteome</keyword>
<reference evidence="6" key="3">
    <citation type="submission" date="2015-06" db="UniProtKB">
        <authorList>
            <consortium name="EnsemblProtists"/>
        </authorList>
    </citation>
    <scope>IDENTIFICATION</scope>
</reference>
<evidence type="ECO:0000256" key="1">
    <source>
        <dbReference type="ARBA" id="ARBA00022837"/>
    </source>
</evidence>
<feature type="coiled-coil region" evidence="2">
    <location>
        <begin position="1"/>
        <end position="28"/>
    </location>
</feature>
<dbReference type="HOGENOM" id="CLU_469687_0_0_1"/>
<organism evidence="5">
    <name type="scientific">Guillardia theta (strain CCMP2712)</name>
    <name type="common">Cryptophyte</name>
    <dbReference type="NCBI Taxonomy" id="905079"/>
    <lineage>
        <taxon>Eukaryota</taxon>
        <taxon>Cryptophyceae</taxon>
        <taxon>Pyrenomonadales</taxon>
        <taxon>Geminigeraceae</taxon>
        <taxon>Guillardia</taxon>
    </lineage>
</organism>
<dbReference type="AlphaFoldDB" id="L1JFQ5"/>
<feature type="region of interest" description="Disordered" evidence="3">
    <location>
        <begin position="476"/>
        <end position="581"/>
    </location>
</feature>
<feature type="region of interest" description="Disordered" evidence="3">
    <location>
        <begin position="368"/>
        <end position="388"/>
    </location>
</feature>
<feature type="compositionally biased region" description="Low complexity" evidence="3">
    <location>
        <begin position="543"/>
        <end position="565"/>
    </location>
</feature>
<accession>L1JFQ5</accession>
<evidence type="ECO:0000313" key="7">
    <source>
        <dbReference type="Proteomes" id="UP000011087"/>
    </source>
</evidence>